<dbReference type="EMBL" id="LR783589">
    <property type="protein sequence ID" value="CAB3227731.1"/>
    <property type="molecule type" value="mRNA"/>
</dbReference>
<dbReference type="Gene3D" id="6.10.140.620">
    <property type="match status" value="1"/>
</dbReference>
<dbReference type="GO" id="GO:0005516">
    <property type="term" value="F:calmodulin binding"/>
    <property type="evidence" value="ECO:0007669"/>
    <property type="project" value="UniProtKB-KW"/>
</dbReference>
<dbReference type="SUPFAM" id="SSF52540">
    <property type="entry name" value="P-loop containing nucleoside triphosphate hydrolases"/>
    <property type="match status" value="1"/>
</dbReference>
<keyword evidence="12" id="KW-0112">Calmodulin-binding</keyword>
<evidence type="ECO:0000256" key="5">
    <source>
        <dbReference type="ARBA" id="ARBA00022527"/>
    </source>
</evidence>
<keyword evidence="9" id="KW-0547">Nucleotide-binding</keyword>
<feature type="domain" description="Protein kinase" evidence="18">
    <location>
        <begin position="12"/>
        <end position="276"/>
    </location>
</feature>
<dbReference type="AlphaFoldDB" id="A0A6F9D861"/>
<dbReference type="Pfam" id="PF00625">
    <property type="entry name" value="Guanylate_kin"/>
    <property type="match status" value="1"/>
</dbReference>
<evidence type="ECO:0000256" key="11">
    <source>
        <dbReference type="ARBA" id="ARBA00022840"/>
    </source>
</evidence>
<dbReference type="Pfam" id="PF07653">
    <property type="entry name" value="SH3_2"/>
    <property type="match status" value="1"/>
</dbReference>
<evidence type="ECO:0000256" key="10">
    <source>
        <dbReference type="ARBA" id="ARBA00022777"/>
    </source>
</evidence>
<dbReference type="InterPro" id="IPR008144">
    <property type="entry name" value="Guanylate_kin-like_dom"/>
</dbReference>
<keyword evidence="7" id="KW-0808">Transferase</keyword>
<dbReference type="PROSITE" id="PS00856">
    <property type="entry name" value="GUANYLATE_KINASE_1"/>
    <property type="match status" value="1"/>
</dbReference>
<organism evidence="22">
    <name type="scientific">Phallusia mammillata</name>
    <dbReference type="NCBI Taxonomy" id="59560"/>
    <lineage>
        <taxon>Eukaryota</taxon>
        <taxon>Metazoa</taxon>
        <taxon>Chordata</taxon>
        <taxon>Tunicata</taxon>
        <taxon>Ascidiacea</taxon>
        <taxon>Phlebobranchia</taxon>
        <taxon>Ascidiidae</taxon>
        <taxon>Phallusia</taxon>
    </lineage>
</organism>
<evidence type="ECO:0000256" key="14">
    <source>
        <dbReference type="ARBA" id="ARBA00060907"/>
    </source>
</evidence>
<evidence type="ECO:0000313" key="22">
    <source>
        <dbReference type="EMBL" id="CAB3227731.1"/>
    </source>
</evidence>
<dbReference type="InterPro" id="IPR050716">
    <property type="entry name" value="MAGUK"/>
</dbReference>
<keyword evidence="11" id="KW-0067">ATP-binding</keyword>
<dbReference type="PROSITE" id="PS50106">
    <property type="entry name" value="PDZ"/>
    <property type="match status" value="1"/>
</dbReference>
<dbReference type="Pfam" id="PF02828">
    <property type="entry name" value="L27"/>
    <property type="match status" value="2"/>
</dbReference>
<evidence type="ECO:0000256" key="9">
    <source>
        <dbReference type="ARBA" id="ARBA00022741"/>
    </source>
</evidence>
<evidence type="ECO:0000259" key="18">
    <source>
        <dbReference type="PROSITE" id="PS50011"/>
    </source>
</evidence>
<dbReference type="InterPro" id="IPR036028">
    <property type="entry name" value="SH3-like_dom_sf"/>
</dbReference>
<feature type="domain" description="PDZ" evidence="20">
    <location>
        <begin position="490"/>
        <end position="571"/>
    </location>
</feature>
<dbReference type="Gene3D" id="1.10.287.650">
    <property type="entry name" value="L27 domain"/>
    <property type="match status" value="2"/>
</dbReference>
<evidence type="ECO:0000259" key="20">
    <source>
        <dbReference type="PROSITE" id="PS50106"/>
    </source>
</evidence>
<protein>
    <recommendedName>
        <fullName evidence="15">Peripheral plasma membrane protein CASK</fullName>
    </recommendedName>
</protein>
<keyword evidence="5" id="KW-0723">Serine/threonine-protein kinase</keyword>
<dbReference type="FunFam" id="3.30.200.20:FF:000051">
    <property type="entry name" value="Peripheral plasma membrane protein CASK isoform B"/>
    <property type="match status" value="1"/>
</dbReference>
<dbReference type="GO" id="GO:0005886">
    <property type="term" value="C:plasma membrane"/>
    <property type="evidence" value="ECO:0007669"/>
    <property type="project" value="UniProtKB-SubCell"/>
</dbReference>
<dbReference type="InterPro" id="IPR004172">
    <property type="entry name" value="L27_dom"/>
</dbReference>
<dbReference type="SMART" id="SM00072">
    <property type="entry name" value="GuKc"/>
    <property type="match status" value="1"/>
</dbReference>
<feature type="domain" description="SH3" evidence="17">
    <location>
        <begin position="577"/>
        <end position="647"/>
    </location>
</feature>
<evidence type="ECO:0000256" key="16">
    <source>
        <dbReference type="PROSITE-ProRule" id="PRU00192"/>
    </source>
</evidence>
<dbReference type="SUPFAM" id="SSF50156">
    <property type="entry name" value="PDZ domain-like"/>
    <property type="match status" value="1"/>
</dbReference>
<keyword evidence="8" id="KW-0677">Repeat</keyword>
<feature type="domain" description="Guanylate kinase-like" evidence="19">
    <location>
        <begin position="704"/>
        <end position="886"/>
    </location>
</feature>
<dbReference type="PROSITE" id="PS51022">
    <property type="entry name" value="L27"/>
    <property type="match status" value="2"/>
</dbReference>
<keyword evidence="4" id="KW-1003">Cell membrane</keyword>
<dbReference type="InterPro" id="IPR036892">
    <property type="entry name" value="L27_dom_sf"/>
</dbReference>
<dbReference type="SUPFAM" id="SSF56112">
    <property type="entry name" value="Protein kinase-like (PK-like)"/>
    <property type="match status" value="1"/>
</dbReference>
<evidence type="ECO:0000256" key="12">
    <source>
        <dbReference type="ARBA" id="ARBA00022860"/>
    </source>
</evidence>
<dbReference type="Gene3D" id="3.30.200.20">
    <property type="entry name" value="Phosphorylase Kinase, domain 1"/>
    <property type="match status" value="1"/>
</dbReference>
<dbReference type="InterPro" id="IPR001452">
    <property type="entry name" value="SH3_domain"/>
</dbReference>
<sequence length="901" mass="101694">MAVSEPSFETVYEQFETIGKGPFSIVQRCVHRSTHQQFAVKIVDVAKFTSSPGLSAHDLKREASICHRLKHPHVVELLEVYSCNGLLYMVFEYMDGADLCFEIVKRANMGFVYSEAVTSHYMRQILDALRYCHEQNVVHRDIKPHCVLLASKENSAAVKLGGFGLATEIEDNGFITGGSVGTPHFMAPEMMRGDPYGKPVDIWGCGVMMFILVSGSLPFYGTRQRLYESITQGKYKMNPKQWETISPSCKDLIQRMLTLDPNERITVFECLNHPWIKERDRYAPKVHLNDSVEQLKKFNARRKLKGAVLAAVSSVKFTSFYSDPPLDGDDALLFEEQDPTSSGAVAHVLDSLEEIHALSDGAENDLEFLQSLLDDKSLYSMLELYDRINTNNQGQKTLPPSDSVNRAREVLSALNNFGSSTGLELTALLTQPHIKGLLQAHDVVAHEVYSNDSGHVTPSTSGLQIHNGIPAEDELKQNGGEITEVTRVRLVQFMKNTNEPLGITLKMNDEGHCVVARIMHGGMIHRQGTLHVGDEIREINGVNVGNQTIDSLQKMLKEVRGNITFKIVPSYRSPPPSCEIYVKAQFDYDPRSDDLIPCKEAGIRFSTGDILQVISKDDHNWWQASVVDVPVTKAGLVPSPELQEWRVACLAMERAKEQQNCGNSWFGKKKKPQKDKYLAKHNAVFDQLDLVTYEEVVKVPAFRRKTLVLLGAHGVGRRHIKNSLIAQHPGKFAYPVPHTTRPQRPEEQAGVNYFFTTYETMMYEIKNNLYLEYGTHENACYGTKLETIKKIHQDGLMAILDVEPQALKTLRTTEFSPFVVFIGAPDVPATSLEEDPLWQKHIKDESLERLQRESDLLRNAYQHYFDLIIINNNIDQTITVLENAIEEIASMQQWVPVSWVY</sequence>
<dbReference type="SMART" id="SM00569">
    <property type="entry name" value="L27"/>
    <property type="match status" value="2"/>
</dbReference>
<dbReference type="InterPro" id="IPR027417">
    <property type="entry name" value="P-loop_NTPase"/>
</dbReference>
<feature type="domain" description="L27" evidence="21">
    <location>
        <begin position="341"/>
        <end position="396"/>
    </location>
</feature>
<dbReference type="Pfam" id="PF00595">
    <property type="entry name" value="PDZ"/>
    <property type="match status" value="1"/>
</dbReference>
<dbReference type="InterPro" id="IPR011009">
    <property type="entry name" value="Kinase-like_dom_sf"/>
</dbReference>
<dbReference type="Gene3D" id="3.40.50.300">
    <property type="entry name" value="P-loop containing nucleotide triphosphate hydrolases"/>
    <property type="match status" value="1"/>
</dbReference>
<dbReference type="Gene3D" id="1.10.510.10">
    <property type="entry name" value="Transferase(Phosphotransferase) domain 1"/>
    <property type="match status" value="1"/>
</dbReference>
<dbReference type="InterPro" id="IPR000719">
    <property type="entry name" value="Prot_kinase_dom"/>
</dbReference>
<dbReference type="Pfam" id="PF00069">
    <property type="entry name" value="Pkinase"/>
    <property type="match status" value="1"/>
</dbReference>
<evidence type="ECO:0000256" key="13">
    <source>
        <dbReference type="ARBA" id="ARBA00023136"/>
    </source>
</evidence>
<evidence type="ECO:0000256" key="1">
    <source>
        <dbReference type="ARBA" id="ARBA00004202"/>
    </source>
</evidence>
<reference evidence="22" key="1">
    <citation type="submission" date="2020-04" db="EMBL/GenBank/DDBJ databases">
        <authorList>
            <person name="Neveu A P."/>
        </authorList>
    </citation>
    <scope>NUCLEOTIDE SEQUENCE</scope>
    <source>
        <tissue evidence="22">Whole embryo</tissue>
    </source>
</reference>
<comment type="similarity">
    <text evidence="2">Belongs to the MAGUK family.</text>
</comment>
<evidence type="ECO:0000259" key="21">
    <source>
        <dbReference type="PROSITE" id="PS51022"/>
    </source>
</evidence>
<evidence type="ECO:0000256" key="6">
    <source>
        <dbReference type="ARBA" id="ARBA00022553"/>
    </source>
</evidence>
<evidence type="ECO:0000259" key="19">
    <source>
        <dbReference type="PROSITE" id="PS50052"/>
    </source>
</evidence>
<dbReference type="SUPFAM" id="SSF50044">
    <property type="entry name" value="SH3-domain"/>
    <property type="match status" value="1"/>
</dbReference>
<evidence type="ECO:0000256" key="15">
    <source>
        <dbReference type="ARBA" id="ARBA00071925"/>
    </source>
</evidence>
<keyword evidence="13" id="KW-0472">Membrane</keyword>
<evidence type="ECO:0000256" key="7">
    <source>
        <dbReference type="ARBA" id="ARBA00022679"/>
    </source>
</evidence>
<comment type="subcellular location">
    <subcellularLocation>
        <location evidence="1">Cell membrane</location>
        <topology evidence="1">Peripheral membrane protein</topology>
    </subcellularLocation>
</comment>
<dbReference type="InterPro" id="IPR014775">
    <property type="entry name" value="L27_C"/>
</dbReference>
<dbReference type="InterPro" id="IPR001478">
    <property type="entry name" value="PDZ"/>
</dbReference>
<proteinExistence type="evidence at transcript level"/>
<dbReference type="GO" id="GO:0005524">
    <property type="term" value="F:ATP binding"/>
    <property type="evidence" value="ECO:0007669"/>
    <property type="project" value="UniProtKB-KW"/>
</dbReference>
<evidence type="ECO:0000259" key="17">
    <source>
        <dbReference type="PROSITE" id="PS50002"/>
    </source>
</evidence>
<dbReference type="CDD" id="cd10831">
    <property type="entry name" value="PDZ_CASK-like"/>
    <property type="match status" value="1"/>
</dbReference>
<evidence type="ECO:0000256" key="3">
    <source>
        <dbReference type="ARBA" id="ARBA00022443"/>
    </source>
</evidence>
<dbReference type="SMART" id="SM00326">
    <property type="entry name" value="SH3"/>
    <property type="match status" value="1"/>
</dbReference>
<evidence type="ECO:0000256" key="2">
    <source>
        <dbReference type="ARBA" id="ARBA00007014"/>
    </source>
</evidence>
<keyword evidence="3 16" id="KW-0728">SH3 domain</keyword>
<dbReference type="Gene3D" id="2.30.42.10">
    <property type="match status" value="1"/>
</dbReference>
<dbReference type="InterPro" id="IPR020590">
    <property type="entry name" value="Guanylate_kinase_CS"/>
</dbReference>
<dbReference type="InterPro" id="IPR008145">
    <property type="entry name" value="GK/Ca_channel_bsu"/>
</dbReference>
<accession>A0A6F9D861</accession>
<dbReference type="PANTHER" id="PTHR23122">
    <property type="entry name" value="MEMBRANE-ASSOCIATED GUANYLATE KINASE MAGUK"/>
    <property type="match status" value="1"/>
</dbReference>
<keyword evidence="10" id="KW-0418">Kinase</keyword>
<comment type="similarity">
    <text evidence="14">In the N-terminal section; belongs to the protein kinase superfamily. CAMK Ser/Thr protein kinase family. CaMK subfamily.</text>
</comment>
<dbReference type="GO" id="GO:0030054">
    <property type="term" value="C:cell junction"/>
    <property type="evidence" value="ECO:0007669"/>
    <property type="project" value="UniProtKB-ARBA"/>
</dbReference>
<feature type="domain" description="L27" evidence="21">
    <location>
        <begin position="400"/>
        <end position="452"/>
    </location>
</feature>
<dbReference type="PROSITE" id="PS50002">
    <property type="entry name" value="SH3"/>
    <property type="match status" value="1"/>
</dbReference>
<dbReference type="FunFam" id="2.30.42.10:FF:000016">
    <property type="entry name" value="peripheral plasma membrane protein CASK isoform X2"/>
    <property type="match status" value="1"/>
</dbReference>
<dbReference type="PROSITE" id="PS50052">
    <property type="entry name" value="GUANYLATE_KINASE_2"/>
    <property type="match status" value="1"/>
</dbReference>
<dbReference type="FunFam" id="1.10.510.10:FF:000062">
    <property type="entry name" value="peripheral plasma membrane protein CASK isoform X2"/>
    <property type="match status" value="1"/>
</dbReference>
<evidence type="ECO:0000256" key="8">
    <source>
        <dbReference type="ARBA" id="ARBA00022737"/>
    </source>
</evidence>
<dbReference type="SMART" id="SM00228">
    <property type="entry name" value="PDZ"/>
    <property type="match status" value="1"/>
</dbReference>
<name>A0A6F9D861_9ASCI</name>
<evidence type="ECO:0000256" key="4">
    <source>
        <dbReference type="ARBA" id="ARBA00022475"/>
    </source>
</evidence>
<dbReference type="Gene3D" id="2.30.30.40">
    <property type="entry name" value="SH3 Domains"/>
    <property type="match status" value="1"/>
</dbReference>
<keyword evidence="6" id="KW-0597">Phosphoprotein</keyword>
<dbReference type="GO" id="GO:0004674">
    <property type="term" value="F:protein serine/threonine kinase activity"/>
    <property type="evidence" value="ECO:0007669"/>
    <property type="project" value="UniProtKB-KW"/>
</dbReference>
<dbReference type="InterPro" id="IPR036034">
    <property type="entry name" value="PDZ_sf"/>
</dbReference>
<dbReference type="SUPFAM" id="SSF101288">
    <property type="entry name" value="L27 domain"/>
    <property type="match status" value="2"/>
</dbReference>
<gene>
    <name evidence="22" type="primary">Cask</name>
</gene>
<dbReference type="PROSITE" id="PS50011">
    <property type="entry name" value="PROTEIN_KINASE_DOM"/>
    <property type="match status" value="1"/>
</dbReference>